<evidence type="ECO:0000313" key="8">
    <source>
        <dbReference type="Proteomes" id="UP000324585"/>
    </source>
</evidence>
<dbReference type="PROSITE" id="PS50968">
    <property type="entry name" value="BIOTINYL_LIPOYL"/>
    <property type="match status" value="1"/>
</dbReference>
<evidence type="ECO:0000256" key="4">
    <source>
        <dbReference type="RuleBase" id="RU003423"/>
    </source>
</evidence>
<dbReference type="GO" id="GO:0006086">
    <property type="term" value="P:pyruvate decarboxylation to acetyl-CoA"/>
    <property type="evidence" value="ECO:0007669"/>
    <property type="project" value="InterPro"/>
</dbReference>
<dbReference type="SUPFAM" id="SSF51230">
    <property type="entry name" value="Single hybrid motif"/>
    <property type="match status" value="1"/>
</dbReference>
<dbReference type="Gene3D" id="4.10.320.10">
    <property type="entry name" value="E3-binding domain"/>
    <property type="match status" value="1"/>
</dbReference>
<feature type="compositionally biased region" description="Polar residues" evidence="5">
    <location>
        <begin position="155"/>
        <end position="165"/>
    </location>
</feature>
<proteinExistence type="inferred from homology"/>
<dbReference type="GO" id="GO:0016746">
    <property type="term" value="F:acyltransferase activity"/>
    <property type="evidence" value="ECO:0007669"/>
    <property type="project" value="UniProtKB-KW"/>
</dbReference>
<dbReference type="InterPro" id="IPR001078">
    <property type="entry name" value="2-oxoacid_DH_actylTfrase"/>
</dbReference>
<keyword evidence="3" id="KW-0809">Transit peptide</keyword>
<dbReference type="InterPro" id="IPR045257">
    <property type="entry name" value="E2/Pdx1"/>
</dbReference>
<dbReference type="InterPro" id="IPR023213">
    <property type="entry name" value="CAT-like_dom_sf"/>
</dbReference>
<feature type="compositionally biased region" description="Low complexity" evidence="5">
    <location>
        <begin position="259"/>
        <end position="274"/>
    </location>
</feature>
<dbReference type="InterPro" id="IPR011053">
    <property type="entry name" value="Single_hybrid_motif"/>
</dbReference>
<accession>A0A5J4Z1X6</accession>
<dbReference type="PANTHER" id="PTHR23151:SF90">
    <property type="entry name" value="DIHYDROLIPOYLLYSINE-RESIDUE ACETYLTRANSFERASE COMPONENT OF PYRUVATE DEHYDROGENASE COMPLEX, MITOCHONDRIAL-RELATED"/>
    <property type="match status" value="1"/>
</dbReference>
<dbReference type="PROSITE" id="PS00189">
    <property type="entry name" value="LIPOYL"/>
    <property type="match status" value="1"/>
</dbReference>
<dbReference type="AlphaFoldDB" id="A0A5J4Z1X6"/>
<dbReference type="Gene3D" id="2.40.50.100">
    <property type="match status" value="1"/>
</dbReference>
<dbReference type="FunFam" id="2.40.50.100:FF:000010">
    <property type="entry name" value="Acetyltransferase component of pyruvate dehydrogenase complex"/>
    <property type="match status" value="1"/>
</dbReference>
<dbReference type="EC" id="2.3.1.-" evidence="4"/>
<dbReference type="InterPro" id="IPR003016">
    <property type="entry name" value="2-oxoA_DH_lipoyl-BS"/>
</dbReference>
<dbReference type="OrthoDB" id="537444at2759"/>
<evidence type="ECO:0000259" key="6">
    <source>
        <dbReference type="PROSITE" id="PS50968"/>
    </source>
</evidence>
<dbReference type="EMBL" id="VRMN01000001">
    <property type="protein sequence ID" value="KAA8497636.1"/>
    <property type="molecule type" value="Genomic_DNA"/>
</dbReference>
<dbReference type="InterPro" id="IPR000089">
    <property type="entry name" value="Biotin_lipoyl"/>
</dbReference>
<keyword evidence="2 4" id="KW-0450">Lipoyl</keyword>
<feature type="domain" description="Lipoyl-binding" evidence="6">
    <location>
        <begin position="61"/>
        <end position="137"/>
    </location>
</feature>
<dbReference type="Gene3D" id="3.30.559.10">
    <property type="entry name" value="Chloramphenicol acetyltransferase-like domain"/>
    <property type="match status" value="1"/>
</dbReference>
<dbReference type="InterPro" id="IPR036625">
    <property type="entry name" value="E3-bd_dom_sf"/>
</dbReference>
<dbReference type="CDD" id="cd06849">
    <property type="entry name" value="lipoyl_domain"/>
    <property type="match status" value="1"/>
</dbReference>
<dbReference type="Pfam" id="PF00198">
    <property type="entry name" value="2-oxoacid_dh"/>
    <property type="match status" value="1"/>
</dbReference>
<comment type="cofactor">
    <cofactor evidence="4">
        <name>(R)-lipoate</name>
        <dbReference type="ChEBI" id="CHEBI:83088"/>
    </cofactor>
</comment>
<evidence type="ECO:0000256" key="5">
    <source>
        <dbReference type="SAM" id="MobiDB-lite"/>
    </source>
</evidence>
<evidence type="ECO:0000256" key="3">
    <source>
        <dbReference type="ARBA" id="ARBA00022946"/>
    </source>
</evidence>
<name>A0A5J4Z1X6_PORPP</name>
<evidence type="ECO:0000313" key="7">
    <source>
        <dbReference type="EMBL" id="KAA8497636.1"/>
    </source>
</evidence>
<gene>
    <name evidence="7" type="ORF">FVE85_5221</name>
</gene>
<dbReference type="SUPFAM" id="SSF52777">
    <property type="entry name" value="CoA-dependent acyltransferases"/>
    <property type="match status" value="1"/>
</dbReference>
<dbReference type="Proteomes" id="UP000324585">
    <property type="component" value="Unassembled WGS sequence"/>
</dbReference>
<organism evidence="7 8">
    <name type="scientific">Porphyridium purpureum</name>
    <name type="common">Red alga</name>
    <name type="synonym">Porphyridium cruentum</name>
    <dbReference type="NCBI Taxonomy" id="35688"/>
    <lineage>
        <taxon>Eukaryota</taxon>
        <taxon>Rhodophyta</taxon>
        <taxon>Bangiophyceae</taxon>
        <taxon>Porphyridiales</taxon>
        <taxon>Porphyridiaceae</taxon>
        <taxon>Porphyridium</taxon>
    </lineage>
</organism>
<dbReference type="SUPFAM" id="SSF47005">
    <property type="entry name" value="Peripheral subunit-binding domain of 2-oxo acid dehydrogenase complex"/>
    <property type="match status" value="1"/>
</dbReference>
<keyword evidence="4 7" id="KW-0808">Transferase</keyword>
<sequence length="508" mass="52989">MCWVVGRCARAWAPRYGVMALRRESGRMREAQAMVAGRFACVRDEHVSNGARRFLSSYPDHTLVPMPALSPTMQAGTIAAWMKKEGDEVSSGDVLAQIETDKATVDFEAQDEGFLAKVLVAAGIPDIPVGKTVAIMVDDQSSVAAFAEYQDATAEGNSVTSSTGSAAPLESDASGAAKSSDGHGMARAGPYKGPIGPAVAYQLALHPEIDIDLIIPSGPQGRILKGDVLLAVENGTAVKGKSEPAPPAPQTTSEEPNASKKTGAATTSKTAAPAPERKKQPAQSSDGPSFIERAVSEAKSMSAELLLASKTTIPHTFLSSDYSLDRLESMLREMNKNGADVSVRDFVVKAAAMALRRVPGVLAAGLASNVDVDIAILSKENALGFAALHDADHKGVAEIGAKLKELFALEAGHSVSPSSSFAVNTLAMQETTASGPILLSPQRAVLTVGTGCMRMVASSGGGPESMFRAERFGVASLCVDARHISNAKAAAFLATFCKFMSNPVSMLL</sequence>
<keyword evidence="4" id="KW-0012">Acyltransferase</keyword>
<evidence type="ECO:0000256" key="1">
    <source>
        <dbReference type="ARBA" id="ARBA00007317"/>
    </source>
</evidence>
<evidence type="ECO:0000256" key="2">
    <source>
        <dbReference type="ARBA" id="ARBA00022823"/>
    </source>
</evidence>
<dbReference type="GO" id="GO:0045254">
    <property type="term" value="C:pyruvate dehydrogenase complex"/>
    <property type="evidence" value="ECO:0007669"/>
    <property type="project" value="InterPro"/>
</dbReference>
<dbReference type="PANTHER" id="PTHR23151">
    <property type="entry name" value="DIHYDROLIPOAMIDE ACETYL/SUCCINYL-TRANSFERASE-RELATED"/>
    <property type="match status" value="1"/>
</dbReference>
<dbReference type="Pfam" id="PF00364">
    <property type="entry name" value="Biotin_lipoyl"/>
    <property type="match status" value="1"/>
</dbReference>
<comment type="caution">
    <text evidence="7">The sequence shown here is derived from an EMBL/GenBank/DDBJ whole genome shotgun (WGS) entry which is preliminary data.</text>
</comment>
<protein>
    <recommendedName>
        <fullName evidence="4">Dihydrolipoamide acetyltransferase component of pyruvate dehydrogenase complex</fullName>
        <ecNumber evidence="4">2.3.1.-</ecNumber>
    </recommendedName>
</protein>
<feature type="region of interest" description="Disordered" evidence="5">
    <location>
        <begin position="238"/>
        <end position="288"/>
    </location>
</feature>
<reference evidence="8" key="1">
    <citation type="journal article" date="2019" name="Nat. Commun.">
        <title>Expansion of phycobilisome linker gene families in mesophilic red algae.</title>
        <authorList>
            <person name="Lee J."/>
            <person name="Kim D."/>
            <person name="Bhattacharya D."/>
            <person name="Yoon H.S."/>
        </authorList>
    </citation>
    <scope>NUCLEOTIDE SEQUENCE [LARGE SCALE GENOMIC DNA]</scope>
    <source>
        <strain evidence="8">CCMP 1328</strain>
    </source>
</reference>
<keyword evidence="8" id="KW-1185">Reference proteome</keyword>
<comment type="similarity">
    <text evidence="1 4">Belongs to the 2-oxoacid dehydrogenase family.</text>
</comment>
<feature type="region of interest" description="Disordered" evidence="5">
    <location>
        <begin position="154"/>
        <end position="189"/>
    </location>
</feature>